<protein>
    <recommendedName>
        <fullName evidence="3">histidine kinase</fullName>
        <ecNumber evidence="3">2.7.13.3</ecNumber>
    </recommendedName>
</protein>
<evidence type="ECO:0000256" key="11">
    <source>
        <dbReference type="ARBA" id="ARBA00023136"/>
    </source>
</evidence>
<feature type="domain" description="Histidine kinase" evidence="13">
    <location>
        <begin position="351"/>
        <end position="568"/>
    </location>
</feature>
<dbReference type="InterPro" id="IPR003594">
    <property type="entry name" value="HATPase_dom"/>
</dbReference>
<evidence type="ECO:0000256" key="7">
    <source>
        <dbReference type="ARBA" id="ARBA00022741"/>
    </source>
</evidence>
<dbReference type="InterPro" id="IPR035965">
    <property type="entry name" value="PAS-like_dom_sf"/>
</dbReference>
<evidence type="ECO:0000256" key="12">
    <source>
        <dbReference type="SAM" id="Phobius"/>
    </source>
</evidence>
<dbReference type="GO" id="GO:0016036">
    <property type="term" value="P:cellular response to phosphate starvation"/>
    <property type="evidence" value="ECO:0007669"/>
    <property type="project" value="TreeGrafter"/>
</dbReference>
<keyword evidence="7" id="KW-0547">Nucleotide-binding</keyword>
<feature type="transmembrane region" description="Helical" evidence="12">
    <location>
        <begin position="142"/>
        <end position="161"/>
    </location>
</feature>
<dbReference type="Proteomes" id="UP000051813">
    <property type="component" value="Unassembled WGS sequence"/>
</dbReference>
<accession>A0A0R2BVC5</accession>
<keyword evidence="6" id="KW-0808">Transferase</keyword>
<proteinExistence type="predicted"/>
<organism evidence="15 16">
    <name type="scientific">Lapidilactobacillus dextrinicus DSM 20335</name>
    <dbReference type="NCBI Taxonomy" id="1423738"/>
    <lineage>
        <taxon>Bacteria</taxon>
        <taxon>Bacillati</taxon>
        <taxon>Bacillota</taxon>
        <taxon>Bacilli</taxon>
        <taxon>Lactobacillales</taxon>
        <taxon>Lactobacillaceae</taxon>
        <taxon>Lapidilactobacillus</taxon>
    </lineage>
</organism>
<dbReference type="InterPro" id="IPR036890">
    <property type="entry name" value="HATPase_C_sf"/>
</dbReference>
<comment type="subcellular location">
    <subcellularLocation>
        <location evidence="2">Cell membrane</location>
    </subcellularLocation>
</comment>
<keyword evidence="12" id="KW-1133">Transmembrane helix</keyword>
<name>A0A0R2BVC5_9LACO</name>
<dbReference type="PRINTS" id="PR00344">
    <property type="entry name" value="BCTRLSENSOR"/>
</dbReference>
<sequence length="572" mass="64466">MKNKSWVRRYGLGLLAVGFYVLILIFVNRFLVTNQKQEIKNFGAEYQAEVLTKDHEQTLARWRKNFKLSAIDLPAEGSSELARVAKNAVDHNIVNSTKPFTKVQYNGQTTWLYLVSDPKTNKGQAVLIQPATTVRTHYLKTWIGFTVIYLLILAALGWFIVRRRQQLTQKLAQLTENIKAVENHQEPESVILTPDDPLFDLSVQVNELGTTLNSQLRDAKLQEQSLRSLIENLPLGVMLIDESGQVDMANHALGEILNTPIWPDQLATYVDYVKTYALSRMIEHALRDPLKHTHRRQDIQLVGDDGRFVEADVISLVNQDGDTPKQKVLVMLYDLTEIKQNERMQLDFVSNASHELRTPVTSIAGFAETLLAGAKDDPQKSTEFIQIIRDQAQHLEALIADILLLSKADQAQPLSWEAVDVDELILDEEKSLQQQIAAKSLEVTLDHQHYQAPTFTDVTKLRQIVRNLLTNAIMYNHPQGKIQITLQTTADTLKLAFKDTGDGLTTEDQSRIFERFYRADHSHQHDNGGTGLGLAIVANLVEQLGGQVQVKSQLGVGSIFTVELPLSQDNDQ</sequence>
<keyword evidence="4" id="KW-1003">Cell membrane</keyword>
<comment type="catalytic activity">
    <reaction evidence="1">
        <text>ATP + protein L-histidine = ADP + protein N-phospho-L-histidine.</text>
        <dbReference type="EC" id="2.7.13.3"/>
    </reaction>
</comment>
<keyword evidence="9" id="KW-0067">ATP-binding</keyword>
<evidence type="ECO:0000313" key="15">
    <source>
        <dbReference type="EMBL" id="KRM79958.1"/>
    </source>
</evidence>
<dbReference type="EC" id="2.7.13.3" evidence="3"/>
<keyword evidence="12" id="KW-0812">Transmembrane</keyword>
<evidence type="ECO:0000256" key="5">
    <source>
        <dbReference type="ARBA" id="ARBA00022553"/>
    </source>
</evidence>
<dbReference type="CDD" id="cd00075">
    <property type="entry name" value="HATPase"/>
    <property type="match status" value="1"/>
</dbReference>
<evidence type="ECO:0000256" key="2">
    <source>
        <dbReference type="ARBA" id="ARBA00004236"/>
    </source>
</evidence>
<dbReference type="PANTHER" id="PTHR45453:SF1">
    <property type="entry name" value="PHOSPHATE REGULON SENSOR PROTEIN PHOR"/>
    <property type="match status" value="1"/>
</dbReference>
<feature type="domain" description="PAS" evidence="14">
    <location>
        <begin position="222"/>
        <end position="258"/>
    </location>
</feature>
<evidence type="ECO:0000259" key="14">
    <source>
        <dbReference type="PROSITE" id="PS50112"/>
    </source>
</evidence>
<dbReference type="PROSITE" id="PS50112">
    <property type="entry name" value="PAS"/>
    <property type="match status" value="1"/>
</dbReference>
<dbReference type="PROSITE" id="PS50109">
    <property type="entry name" value="HIS_KIN"/>
    <property type="match status" value="1"/>
</dbReference>
<dbReference type="InterPro" id="IPR050351">
    <property type="entry name" value="BphY/WalK/GraS-like"/>
</dbReference>
<comment type="caution">
    <text evidence="15">The sequence shown here is derived from an EMBL/GenBank/DDBJ whole genome shotgun (WGS) entry which is preliminary data.</text>
</comment>
<dbReference type="InterPro" id="IPR000014">
    <property type="entry name" value="PAS"/>
</dbReference>
<dbReference type="GO" id="GO:0005886">
    <property type="term" value="C:plasma membrane"/>
    <property type="evidence" value="ECO:0007669"/>
    <property type="project" value="UniProtKB-SubCell"/>
</dbReference>
<dbReference type="FunFam" id="3.30.565.10:FF:000023">
    <property type="entry name" value="PAS domain-containing sensor histidine kinase"/>
    <property type="match status" value="1"/>
</dbReference>
<dbReference type="CDD" id="cd00082">
    <property type="entry name" value="HisKA"/>
    <property type="match status" value="1"/>
</dbReference>
<dbReference type="SUPFAM" id="SSF47384">
    <property type="entry name" value="Homodimeric domain of signal transducing histidine kinase"/>
    <property type="match status" value="1"/>
</dbReference>
<gene>
    <name evidence="15" type="ORF">FC84_GL000659</name>
</gene>
<keyword evidence="8 15" id="KW-0418">Kinase</keyword>
<dbReference type="PANTHER" id="PTHR45453">
    <property type="entry name" value="PHOSPHATE REGULON SENSOR PROTEIN PHOR"/>
    <property type="match status" value="1"/>
</dbReference>
<evidence type="ECO:0000256" key="10">
    <source>
        <dbReference type="ARBA" id="ARBA00023012"/>
    </source>
</evidence>
<dbReference type="STRING" id="1423738.FC84_GL000659"/>
<keyword evidence="5" id="KW-0597">Phosphoprotein</keyword>
<dbReference type="GO" id="GO:0004721">
    <property type="term" value="F:phosphoprotein phosphatase activity"/>
    <property type="evidence" value="ECO:0007669"/>
    <property type="project" value="TreeGrafter"/>
</dbReference>
<dbReference type="Gene3D" id="3.30.565.10">
    <property type="entry name" value="Histidine kinase-like ATPase, C-terminal domain"/>
    <property type="match status" value="1"/>
</dbReference>
<dbReference type="SMART" id="SM00388">
    <property type="entry name" value="HisKA"/>
    <property type="match status" value="1"/>
</dbReference>
<reference evidence="15 16" key="1">
    <citation type="journal article" date="2015" name="Genome Announc.">
        <title>Expanding the biotechnology potential of lactobacilli through comparative genomics of 213 strains and associated genera.</title>
        <authorList>
            <person name="Sun Z."/>
            <person name="Harris H.M."/>
            <person name="McCann A."/>
            <person name="Guo C."/>
            <person name="Argimon S."/>
            <person name="Zhang W."/>
            <person name="Yang X."/>
            <person name="Jeffery I.B."/>
            <person name="Cooney J.C."/>
            <person name="Kagawa T.F."/>
            <person name="Liu W."/>
            <person name="Song Y."/>
            <person name="Salvetti E."/>
            <person name="Wrobel A."/>
            <person name="Rasinkangas P."/>
            <person name="Parkhill J."/>
            <person name="Rea M.C."/>
            <person name="O'Sullivan O."/>
            <person name="Ritari J."/>
            <person name="Douillard F.P."/>
            <person name="Paul Ross R."/>
            <person name="Yang R."/>
            <person name="Briner A.E."/>
            <person name="Felis G.E."/>
            <person name="de Vos W.M."/>
            <person name="Barrangou R."/>
            <person name="Klaenhammer T.R."/>
            <person name="Caufield P.W."/>
            <person name="Cui Y."/>
            <person name="Zhang H."/>
            <person name="O'Toole P.W."/>
        </authorList>
    </citation>
    <scope>NUCLEOTIDE SEQUENCE [LARGE SCALE GENOMIC DNA]</scope>
    <source>
        <strain evidence="15 16">DSM 20335</strain>
    </source>
</reference>
<dbReference type="OrthoDB" id="9813151at2"/>
<dbReference type="InterPro" id="IPR005467">
    <property type="entry name" value="His_kinase_dom"/>
</dbReference>
<dbReference type="InterPro" id="IPR036097">
    <property type="entry name" value="HisK_dim/P_sf"/>
</dbReference>
<feature type="transmembrane region" description="Helical" evidence="12">
    <location>
        <begin position="12"/>
        <end position="32"/>
    </location>
</feature>
<dbReference type="PATRIC" id="fig|1423738.3.peg.668"/>
<evidence type="ECO:0000259" key="13">
    <source>
        <dbReference type="PROSITE" id="PS50109"/>
    </source>
</evidence>
<dbReference type="RefSeq" id="WP_057754018.1">
    <property type="nucleotide sequence ID" value="NZ_AYYK01000001.1"/>
</dbReference>
<evidence type="ECO:0000256" key="6">
    <source>
        <dbReference type="ARBA" id="ARBA00022679"/>
    </source>
</evidence>
<keyword evidence="16" id="KW-1185">Reference proteome</keyword>
<evidence type="ECO:0000256" key="4">
    <source>
        <dbReference type="ARBA" id="ARBA00022475"/>
    </source>
</evidence>
<dbReference type="EMBL" id="AYYK01000001">
    <property type="protein sequence ID" value="KRM79958.1"/>
    <property type="molecule type" value="Genomic_DNA"/>
</dbReference>
<evidence type="ECO:0000256" key="3">
    <source>
        <dbReference type="ARBA" id="ARBA00012438"/>
    </source>
</evidence>
<keyword evidence="10" id="KW-0902">Two-component regulatory system</keyword>
<dbReference type="GO" id="GO:0000155">
    <property type="term" value="F:phosphorelay sensor kinase activity"/>
    <property type="evidence" value="ECO:0007669"/>
    <property type="project" value="InterPro"/>
</dbReference>
<evidence type="ECO:0000313" key="16">
    <source>
        <dbReference type="Proteomes" id="UP000051813"/>
    </source>
</evidence>
<keyword evidence="11 12" id="KW-0472">Membrane</keyword>
<dbReference type="InterPro" id="IPR004358">
    <property type="entry name" value="Sig_transdc_His_kin-like_C"/>
</dbReference>
<evidence type="ECO:0000256" key="1">
    <source>
        <dbReference type="ARBA" id="ARBA00000085"/>
    </source>
</evidence>
<dbReference type="FunFam" id="1.10.287.130:FF:000008">
    <property type="entry name" value="Two-component sensor histidine kinase"/>
    <property type="match status" value="1"/>
</dbReference>
<dbReference type="SUPFAM" id="SSF55874">
    <property type="entry name" value="ATPase domain of HSP90 chaperone/DNA topoisomerase II/histidine kinase"/>
    <property type="match status" value="1"/>
</dbReference>
<evidence type="ECO:0000256" key="9">
    <source>
        <dbReference type="ARBA" id="ARBA00022840"/>
    </source>
</evidence>
<dbReference type="Pfam" id="PF00512">
    <property type="entry name" value="HisKA"/>
    <property type="match status" value="1"/>
</dbReference>
<dbReference type="Pfam" id="PF02518">
    <property type="entry name" value="HATPase_c"/>
    <property type="match status" value="1"/>
</dbReference>
<dbReference type="AlphaFoldDB" id="A0A0R2BVC5"/>
<evidence type="ECO:0000256" key="8">
    <source>
        <dbReference type="ARBA" id="ARBA00022777"/>
    </source>
</evidence>
<dbReference type="GO" id="GO:0005524">
    <property type="term" value="F:ATP binding"/>
    <property type="evidence" value="ECO:0007669"/>
    <property type="project" value="UniProtKB-KW"/>
</dbReference>
<dbReference type="InterPro" id="IPR003661">
    <property type="entry name" value="HisK_dim/P_dom"/>
</dbReference>
<dbReference type="SMART" id="SM00387">
    <property type="entry name" value="HATPase_c"/>
    <property type="match status" value="1"/>
</dbReference>
<dbReference type="Gene3D" id="3.30.450.20">
    <property type="entry name" value="PAS domain"/>
    <property type="match status" value="1"/>
</dbReference>
<dbReference type="Gene3D" id="1.10.287.130">
    <property type="match status" value="1"/>
</dbReference>
<dbReference type="SUPFAM" id="SSF55785">
    <property type="entry name" value="PYP-like sensor domain (PAS domain)"/>
    <property type="match status" value="1"/>
</dbReference>